<feature type="domain" description="Fatty acid hydroxylase" evidence="7">
    <location>
        <begin position="178"/>
        <end position="306"/>
    </location>
</feature>
<dbReference type="AlphaFoldDB" id="A0A0B3RV33"/>
<name>A0A0B3RV33_9RHOB</name>
<evidence type="ECO:0000256" key="1">
    <source>
        <dbReference type="ARBA" id="ARBA00004370"/>
    </source>
</evidence>
<dbReference type="InterPro" id="IPR050307">
    <property type="entry name" value="Sterol_Desaturase_Related"/>
</dbReference>
<evidence type="ECO:0000256" key="4">
    <source>
        <dbReference type="ARBA" id="ARBA00023136"/>
    </source>
</evidence>
<feature type="compositionally biased region" description="Basic residues" evidence="5">
    <location>
        <begin position="322"/>
        <end position="335"/>
    </location>
</feature>
<evidence type="ECO:0000256" key="3">
    <source>
        <dbReference type="ARBA" id="ARBA00022989"/>
    </source>
</evidence>
<feature type="region of interest" description="Disordered" evidence="5">
    <location>
        <begin position="320"/>
        <end position="342"/>
    </location>
</feature>
<keyword evidence="2 6" id="KW-0812">Transmembrane</keyword>
<comment type="subcellular location">
    <subcellularLocation>
        <location evidence="1">Membrane</location>
    </subcellularLocation>
</comment>
<dbReference type="RefSeq" id="WP_043145861.1">
    <property type="nucleotide sequence ID" value="NZ_JSUQ01000024.1"/>
</dbReference>
<sequence>MDDLQYGTRDKRGNWAPNAPLEIAPFWLGKFNKMGAFLVDYLWPWNAFHMATALLYWVFVIPDAQTLATLSWSWPLYLLLVNMAGIFAMYGAIELFYYVRRRQGTRFKYNAKFPAETPSDVFWFKSQNLDNFLRSFLIGIPIWTAVEVLMLWCYGNGIHAFGWVDWQDNWLWLVALTLLVPAIHEIHFFCIHRLIHTPFLYKHIHSVHHNSINPSPWSSLSMHWIEHTLYFGEIVWHLLIPSNPIVMMFNSHAVGYGAINGHIGFDKLEITDETALDSHAYAHYLHHKYFEVNYGADGLVPLDKWLGYWHDGTKEADERMKERFRKKKERMKARKTGATAAE</sequence>
<feature type="transmembrane region" description="Helical" evidence="6">
    <location>
        <begin position="172"/>
        <end position="195"/>
    </location>
</feature>
<evidence type="ECO:0000259" key="7">
    <source>
        <dbReference type="Pfam" id="PF04116"/>
    </source>
</evidence>
<comment type="caution">
    <text evidence="8">The sequence shown here is derived from an EMBL/GenBank/DDBJ whole genome shotgun (WGS) entry which is preliminary data.</text>
</comment>
<organism evidence="8 9">
    <name type="scientific">Mameliella alba</name>
    <dbReference type="NCBI Taxonomy" id="561184"/>
    <lineage>
        <taxon>Bacteria</taxon>
        <taxon>Pseudomonadati</taxon>
        <taxon>Pseudomonadota</taxon>
        <taxon>Alphaproteobacteria</taxon>
        <taxon>Rhodobacterales</taxon>
        <taxon>Roseobacteraceae</taxon>
        <taxon>Mameliella</taxon>
    </lineage>
</organism>
<accession>A0A0B3RV33</accession>
<evidence type="ECO:0000256" key="2">
    <source>
        <dbReference type="ARBA" id="ARBA00022692"/>
    </source>
</evidence>
<keyword evidence="4 6" id="KW-0472">Membrane</keyword>
<keyword evidence="9" id="KW-1185">Reference proteome</keyword>
<feature type="transmembrane region" description="Helical" evidence="6">
    <location>
        <begin position="132"/>
        <end position="152"/>
    </location>
</feature>
<reference evidence="8 9" key="1">
    <citation type="submission" date="2014-10" db="EMBL/GenBank/DDBJ databases">
        <title>Genome sequence of Ponticoccus sp. strain UMTAT08 isolated from clonal culture of toxic dinoflagellate Alexandrium tamiyavanichii.</title>
        <authorList>
            <person name="Gan H.Y."/>
            <person name="Muhd D.-D."/>
            <person name="Mohd Noor M.E."/>
            <person name="Yeong Y.S."/>
            <person name="Usup G."/>
        </authorList>
    </citation>
    <scope>NUCLEOTIDE SEQUENCE [LARGE SCALE GENOMIC DNA]</scope>
    <source>
        <strain evidence="8 9">UMTAT08</strain>
    </source>
</reference>
<dbReference type="OrthoDB" id="9770329at2"/>
<feature type="transmembrane region" description="Helical" evidence="6">
    <location>
        <begin position="41"/>
        <end position="62"/>
    </location>
</feature>
<dbReference type="EMBL" id="JSUQ01000024">
    <property type="protein sequence ID" value="KHQ50613.1"/>
    <property type="molecule type" value="Genomic_DNA"/>
</dbReference>
<dbReference type="STRING" id="561184.SAMN05216376_112105"/>
<dbReference type="GO" id="GO:0016020">
    <property type="term" value="C:membrane"/>
    <property type="evidence" value="ECO:0007669"/>
    <property type="project" value="UniProtKB-SubCell"/>
</dbReference>
<protein>
    <submittedName>
        <fullName evidence="8">C-5 sterol desaturase</fullName>
    </submittedName>
</protein>
<proteinExistence type="predicted"/>
<feature type="transmembrane region" description="Helical" evidence="6">
    <location>
        <begin position="74"/>
        <end position="99"/>
    </location>
</feature>
<dbReference type="InterPro" id="IPR006694">
    <property type="entry name" value="Fatty_acid_hydroxylase"/>
</dbReference>
<dbReference type="Pfam" id="PF04116">
    <property type="entry name" value="FA_hydroxylase"/>
    <property type="match status" value="1"/>
</dbReference>
<dbReference type="GO" id="GO:0005506">
    <property type="term" value="F:iron ion binding"/>
    <property type="evidence" value="ECO:0007669"/>
    <property type="project" value="InterPro"/>
</dbReference>
<evidence type="ECO:0000256" key="6">
    <source>
        <dbReference type="SAM" id="Phobius"/>
    </source>
</evidence>
<evidence type="ECO:0000313" key="8">
    <source>
        <dbReference type="EMBL" id="KHQ50613.1"/>
    </source>
</evidence>
<gene>
    <name evidence="8" type="ORF">OA50_04833</name>
</gene>
<dbReference type="GO" id="GO:0008610">
    <property type="term" value="P:lipid biosynthetic process"/>
    <property type="evidence" value="ECO:0007669"/>
    <property type="project" value="InterPro"/>
</dbReference>
<keyword evidence="3 6" id="KW-1133">Transmembrane helix</keyword>
<evidence type="ECO:0000313" key="9">
    <source>
        <dbReference type="Proteomes" id="UP000030960"/>
    </source>
</evidence>
<dbReference type="GO" id="GO:0016491">
    <property type="term" value="F:oxidoreductase activity"/>
    <property type="evidence" value="ECO:0007669"/>
    <property type="project" value="InterPro"/>
</dbReference>
<dbReference type="PATRIC" id="fig|1515334.3.peg.4862"/>
<dbReference type="PANTHER" id="PTHR11863">
    <property type="entry name" value="STEROL DESATURASE"/>
    <property type="match status" value="1"/>
</dbReference>
<evidence type="ECO:0000256" key="5">
    <source>
        <dbReference type="SAM" id="MobiDB-lite"/>
    </source>
</evidence>
<dbReference type="Proteomes" id="UP000030960">
    <property type="component" value="Unassembled WGS sequence"/>
</dbReference>